<evidence type="ECO:0000256" key="1">
    <source>
        <dbReference type="ARBA" id="ARBA00000085"/>
    </source>
</evidence>
<proteinExistence type="predicted"/>
<keyword evidence="11" id="KW-1185">Reference proteome</keyword>
<organism evidence="10 11">
    <name type="scientific">Ciceribacter selenitireducens ATCC BAA-1503</name>
    <dbReference type="NCBI Taxonomy" id="1336235"/>
    <lineage>
        <taxon>Bacteria</taxon>
        <taxon>Pseudomonadati</taxon>
        <taxon>Pseudomonadota</taxon>
        <taxon>Alphaproteobacteria</taxon>
        <taxon>Hyphomicrobiales</taxon>
        <taxon>Rhizobiaceae</taxon>
        <taxon>Ciceribacter</taxon>
    </lineage>
</organism>
<dbReference type="Pfam" id="PF08448">
    <property type="entry name" value="PAS_4"/>
    <property type="match status" value="1"/>
</dbReference>
<dbReference type="InterPro" id="IPR036890">
    <property type="entry name" value="HATPase_C_sf"/>
</dbReference>
<dbReference type="GO" id="GO:0005524">
    <property type="term" value="F:ATP binding"/>
    <property type="evidence" value="ECO:0007669"/>
    <property type="project" value="UniProtKB-KW"/>
</dbReference>
<dbReference type="STRING" id="1336235.GCA_000518785_00718"/>
<dbReference type="SMART" id="SM00911">
    <property type="entry name" value="HWE_HK"/>
    <property type="match status" value="1"/>
</dbReference>
<keyword evidence="3" id="KW-0597">Phosphoprotein</keyword>
<keyword evidence="6" id="KW-0418">Kinase</keyword>
<name>A0A376AEM0_9HYPH</name>
<dbReference type="SUPFAM" id="SSF55785">
    <property type="entry name" value="PYP-like sensor domain (PAS domain)"/>
    <property type="match status" value="1"/>
</dbReference>
<feature type="coiled-coil region" evidence="8">
    <location>
        <begin position="184"/>
        <end position="211"/>
    </location>
</feature>
<dbReference type="Proteomes" id="UP000254764">
    <property type="component" value="Unassembled WGS sequence"/>
</dbReference>
<protein>
    <recommendedName>
        <fullName evidence="2">histidine kinase</fullName>
        <ecNumber evidence="2">2.7.13.3</ecNumber>
    </recommendedName>
</protein>
<evidence type="ECO:0000256" key="3">
    <source>
        <dbReference type="ARBA" id="ARBA00022553"/>
    </source>
</evidence>
<evidence type="ECO:0000256" key="2">
    <source>
        <dbReference type="ARBA" id="ARBA00012438"/>
    </source>
</evidence>
<evidence type="ECO:0000256" key="7">
    <source>
        <dbReference type="ARBA" id="ARBA00022840"/>
    </source>
</evidence>
<evidence type="ECO:0000259" key="9">
    <source>
        <dbReference type="SMART" id="SM00911"/>
    </source>
</evidence>
<dbReference type="InterPro" id="IPR035965">
    <property type="entry name" value="PAS-like_dom_sf"/>
</dbReference>
<dbReference type="InterPro" id="IPR013656">
    <property type="entry name" value="PAS_4"/>
</dbReference>
<dbReference type="Pfam" id="PF07536">
    <property type="entry name" value="HWE_HK"/>
    <property type="match status" value="1"/>
</dbReference>
<dbReference type="EC" id="2.7.13.3" evidence="2"/>
<keyword evidence="4" id="KW-0808">Transferase</keyword>
<accession>A0A376AEM0</accession>
<comment type="catalytic activity">
    <reaction evidence="1">
        <text>ATP + protein L-histidine = ADP + protein N-phospho-L-histidine.</text>
        <dbReference type="EC" id="2.7.13.3"/>
    </reaction>
</comment>
<dbReference type="RefSeq" id="WP_235842137.1">
    <property type="nucleotide sequence ID" value="NZ_UEYP01000002.1"/>
</dbReference>
<dbReference type="Gene3D" id="3.30.450.20">
    <property type="entry name" value="PAS domain"/>
    <property type="match status" value="1"/>
</dbReference>
<dbReference type="PANTHER" id="PTHR41523">
    <property type="entry name" value="TWO-COMPONENT SYSTEM SENSOR PROTEIN"/>
    <property type="match status" value="1"/>
</dbReference>
<evidence type="ECO:0000256" key="4">
    <source>
        <dbReference type="ARBA" id="ARBA00022679"/>
    </source>
</evidence>
<evidence type="ECO:0000313" key="10">
    <source>
        <dbReference type="EMBL" id="SSC66266.1"/>
    </source>
</evidence>
<keyword evidence="8" id="KW-0175">Coiled coil</keyword>
<dbReference type="EMBL" id="UEYP01000002">
    <property type="protein sequence ID" value="SSC66266.1"/>
    <property type="molecule type" value="Genomic_DNA"/>
</dbReference>
<keyword evidence="5" id="KW-0547">Nucleotide-binding</keyword>
<evidence type="ECO:0000256" key="8">
    <source>
        <dbReference type="SAM" id="Coils"/>
    </source>
</evidence>
<evidence type="ECO:0000256" key="5">
    <source>
        <dbReference type="ARBA" id="ARBA00022741"/>
    </source>
</evidence>
<keyword evidence="7" id="KW-0067">ATP-binding</keyword>
<sequence>MANSTANEVWPASRPVIGPGDFLKVGGASGEEIRRFDWAATSLGPIDDWPLSLKTTMRLVLSSRQPMSFWWGPELLHFYNDAYVPMLGQRAGNALGRPFKEVWDDVWGMVLPFVRSALSGEATWMEDMPLTMMRNGYPEQTYFTFSYSPLYGDDGAVEGLLNIVTETTRAVADRAGLHVAYELAQEHIRERARHERELKLLNEELAHRMKNTLAMTQSIVTQTLRSAESMSDAIATVTARIGALSKAQDILTGTPGTTASFEETVMAALLPHRDRDDRFVVSGGETYLTAQQALGLSLAIHELATNATKYGALSLPEGRIEIGWSAAEDGSFSFNWVECGGPPVTAPVRRGFGSRLTERIISEIFSGEGRMTFEPTGLIFRLVGRLDMSTDVPG</sequence>
<gene>
    <name evidence="10" type="ORF">RHIZ70_1974</name>
</gene>
<evidence type="ECO:0000313" key="11">
    <source>
        <dbReference type="Proteomes" id="UP000254764"/>
    </source>
</evidence>
<dbReference type="Gene3D" id="3.30.565.10">
    <property type="entry name" value="Histidine kinase-like ATPase, C-terminal domain"/>
    <property type="match status" value="1"/>
</dbReference>
<dbReference type="AlphaFoldDB" id="A0A376AEM0"/>
<reference evidence="11" key="1">
    <citation type="submission" date="2018-07" db="EMBL/GenBank/DDBJ databases">
        <authorList>
            <person name="Peiro R."/>
            <person name="Begona"/>
            <person name="Cbmso G."/>
            <person name="Lopez M."/>
            <person name="Gonzalez S."/>
        </authorList>
    </citation>
    <scope>NUCLEOTIDE SEQUENCE [LARGE SCALE GENOMIC DNA]</scope>
</reference>
<dbReference type="GO" id="GO:0004673">
    <property type="term" value="F:protein histidine kinase activity"/>
    <property type="evidence" value="ECO:0007669"/>
    <property type="project" value="UniProtKB-EC"/>
</dbReference>
<dbReference type="InterPro" id="IPR011102">
    <property type="entry name" value="Sig_transdc_His_kinase_HWE"/>
</dbReference>
<evidence type="ECO:0000256" key="6">
    <source>
        <dbReference type="ARBA" id="ARBA00022777"/>
    </source>
</evidence>
<dbReference type="PANTHER" id="PTHR41523:SF7">
    <property type="entry name" value="HISTIDINE KINASE"/>
    <property type="match status" value="1"/>
</dbReference>
<feature type="domain" description="Signal transduction histidine kinase HWE region" evidence="9">
    <location>
        <begin position="204"/>
        <end position="285"/>
    </location>
</feature>